<keyword evidence="2" id="KW-0030">Aminoacyl-tRNA synthetase</keyword>
<dbReference type="Gene3D" id="3.50.40.10">
    <property type="entry name" value="Phenylalanyl-trna Synthetase, Chain B, domain 3"/>
    <property type="match status" value="1"/>
</dbReference>
<dbReference type="AlphaFoldDB" id="A0A378H274"/>
<proteinExistence type="predicted"/>
<evidence type="ECO:0000313" key="3">
    <source>
        <dbReference type="Proteomes" id="UP000255167"/>
    </source>
</evidence>
<gene>
    <name evidence="2" type="primary">pheT_3</name>
    <name evidence="2" type="ORF">NCTC9617_07373</name>
</gene>
<reference evidence="2 3" key="1">
    <citation type="submission" date="2018-06" db="EMBL/GenBank/DDBJ databases">
        <authorList>
            <consortium name="Pathogen Informatics"/>
            <person name="Doyle S."/>
        </authorList>
    </citation>
    <scope>NUCLEOTIDE SEQUENCE [LARGE SCALE GENOMIC DNA]</scope>
    <source>
        <strain evidence="2 3">NCTC9617</strain>
    </source>
</reference>
<dbReference type="GO" id="GO:0003723">
    <property type="term" value="F:RNA binding"/>
    <property type="evidence" value="ECO:0007669"/>
    <property type="project" value="InterPro"/>
</dbReference>
<dbReference type="GO" id="GO:0004826">
    <property type="term" value="F:phenylalanine-tRNA ligase activity"/>
    <property type="evidence" value="ECO:0007669"/>
    <property type="project" value="UniProtKB-EC"/>
</dbReference>
<dbReference type="SMART" id="SM00873">
    <property type="entry name" value="B3_4"/>
    <property type="match status" value="1"/>
</dbReference>
<evidence type="ECO:0000313" key="2">
    <source>
        <dbReference type="EMBL" id="STX08339.1"/>
    </source>
</evidence>
<keyword evidence="2" id="KW-0436">Ligase</keyword>
<dbReference type="Proteomes" id="UP000255167">
    <property type="component" value="Unassembled WGS sequence"/>
</dbReference>
<dbReference type="InterPro" id="IPR020825">
    <property type="entry name" value="Phe-tRNA_synthase-like_B3/B4"/>
</dbReference>
<feature type="domain" description="B3/B4 tRNA-binding" evidence="1">
    <location>
        <begin position="10"/>
        <end position="105"/>
    </location>
</feature>
<dbReference type="SUPFAM" id="SSF56037">
    <property type="entry name" value="PheT/TilS domain"/>
    <property type="match status" value="1"/>
</dbReference>
<dbReference type="Pfam" id="PF03483">
    <property type="entry name" value="B3_4"/>
    <property type="match status" value="1"/>
</dbReference>
<dbReference type="EMBL" id="UGNC01000009">
    <property type="protein sequence ID" value="STX08339.1"/>
    <property type="molecule type" value="Genomic_DNA"/>
</dbReference>
<name>A0A378H274_KLEPN</name>
<sequence length="109" mass="12440">MTTCCRFRLTRRRLARAIWGAWLKGINVKAPTPLWMKEKLRRCGIRSIDAVVDVTNYVLLELGQPMHAFDRDRIEGGIVVRMAKEGETLVLLDGSEAKARQRHAGHCRP</sequence>
<organism evidence="2 3">
    <name type="scientific">Klebsiella pneumoniae</name>
    <dbReference type="NCBI Taxonomy" id="573"/>
    <lineage>
        <taxon>Bacteria</taxon>
        <taxon>Pseudomonadati</taxon>
        <taxon>Pseudomonadota</taxon>
        <taxon>Gammaproteobacteria</taxon>
        <taxon>Enterobacterales</taxon>
        <taxon>Enterobacteriaceae</taxon>
        <taxon>Klebsiella/Raoultella group</taxon>
        <taxon>Klebsiella</taxon>
        <taxon>Klebsiella pneumoniae complex</taxon>
    </lineage>
</organism>
<accession>A0A378H274</accession>
<evidence type="ECO:0000259" key="1">
    <source>
        <dbReference type="SMART" id="SM00873"/>
    </source>
</evidence>
<dbReference type="EC" id="6.1.1.20" evidence="2"/>
<protein>
    <submittedName>
        <fullName evidence="2">Phenylalanyl-tRNA synthetase subunit beta</fullName>
        <ecNumber evidence="2">6.1.1.20</ecNumber>
    </submittedName>
</protein>
<dbReference type="InterPro" id="IPR005146">
    <property type="entry name" value="B3/B4_tRNA-bd"/>
</dbReference>